<sequence precursor="true">MFRYSLRTMLFVFSLVGVALFVSSQWRSHEKRAETSNRSSKVPHLTEEAVIEFFESRGFQRCSSIPTSQFGSNLIPPPEIEAVCMRADICGFGQVHVFFWLEEPRIVKGKKKGCGHGIHVYSDAPWYMASRCKERHQELAEAYREFGLARDYATMISQSSEETRLCLLEGFFRGKESISRNSTNLEVRSRLLKVPLD</sequence>
<protein>
    <submittedName>
        <fullName evidence="1">Uncharacterized protein</fullName>
    </submittedName>
</protein>
<accession>D2R2T7</accession>
<name>D2R2T7_PIRSD</name>
<gene>
    <name evidence="1" type="ordered locus">Psta_2257</name>
</gene>
<evidence type="ECO:0000313" key="1">
    <source>
        <dbReference type="EMBL" id="ADB16927.1"/>
    </source>
</evidence>
<keyword evidence="2" id="KW-1185">Reference proteome</keyword>
<dbReference type="HOGENOM" id="CLU_1383014_0_0_0"/>
<reference evidence="1 2" key="1">
    <citation type="journal article" date="2009" name="Stand. Genomic Sci.">
        <title>Complete genome sequence of Pirellula staleyi type strain (ATCC 27377).</title>
        <authorList>
            <person name="Clum A."/>
            <person name="Tindall B.J."/>
            <person name="Sikorski J."/>
            <person name="Ivanova N."/>
            <person name="Mavrommatis K."/>
            <person name="Lucas S."/>
            <person name="Glavina del Rio T."/>
            <person name="Nolan M."/>
            <person name="Chen F."/>
            <person name="Tice H."/>
            <person name="Pitluck S."/>
            <person name="Cheng J.F."/>
            <person name="Chertkov O."/>
            <person name="Brettin T."/>
            <person name="Han C."/>
            <person name="Detter J.C."/>
            <person name="Kuske C."/>
            <person name="Bruce D."/>
            <person name="Goodwin L."/>
            <person name="Ovchinikova G."/>
            <person name="Pati A."/>
            <person name="Mikhailova N."/>
            <person name="Chen A."/>
            <person name="Palaniappan K."/>
            <person name="Land M."/>
            <person name="Hauser L."/>
            <person name="Chang Y.J."/>
            <person name="Jeffries C.D."/>
            <person name="Chain P."/>
            <person name="Rohde M."/>
            <person name="Goker M."/>
            <person name="Bristow J."/>
            <person name="Eisen J.A."/>
            <person name="Markowitz V."/>
            <person name="Hugenholtz P."/>
            <person name="Kyrpides N.C."/>
            <person name="Klenk H.P."/>
            <person name="Lapidus A."/>
        </authorList>
    </citation>
    <scope>NUCLEOTIDE SEQUENCE [LARGE SCALE GENOMIC DNA]</scope>
    <source>
        <strain evidence="2">ATCC 27377 / DSM 6068 / ICPB 4128</strain>
    </source>
</reference>
<dbReference type="AlphaFoldDB" id="D2R2T7"/>
<dbReference type="KEGG" id="psl:Psta_2257"/>
<evidence type="ECO:0000313" key="2">
    <source>
        <dbReference type="Proteomes" id="UP000001887"/>
    </source>
</evidence>
<organism evidence="1 2">
    <name type="scientific">Pirellula staleyi (strain ATCC 27377 / DSM 6068 / ICPB 4128)</name>
    <name type="common">Pirella staleyi</name>
    <dbReference type="NCBI Taxonomy" id="530564"/>
    <lineage>
        <taxon>Bacteria</taxon>
        <taxon>Pseudomonadati</taxon>
        <taxon>Planctomycetota</taxon>
        <taxon>Planctomycetia</taxon>
        <taxon>Pirellulales</taxon>
        <taxon>Pirellulaceae</taxon>
        <taxon>Pirellula</taxon>
    </lineage>
</organism>
<dbReference type="Proteomes" id="UP000001887">
    <property type="component" value="Chromosome"/>
</dbReference>
<dbReference type="EMBL" id="CP001848">
    <property type="protein sequence ID" value="ADB16927.1"/>
    <property type="molecule type" value="Genomic_DNA"/>
</dbReference>
<dbReference type="STRING" id="530564.Psta_2257"/>
<proteinExistence type="predicted"/>